<feature type="compositionally biased region" description="Low complexity" evidence="1">
    <location>
        <begin position="15"/>
        <end position="24"/>
    </location>
</feature>
<keyword evidence="3" id="KW-1185">Reference proteome</keyword>
<comment type="caution">
    <text evidence="2">The sequence shown here is derived from an EMBL/GenBank/DDBJ whole genome shotgun (WGS) entry which is preliminary data.</text>
</comment>
<proteinExistence type="predicted"/>
<gene>
    <name evidence="2" type="ORF">AABD04_02620</name>
</gene>
<evidence type="ECO:0000313" key="2">
    <source>
        <dbReference type="EMBL" id="MEK8069737.1"/>
    </source>
</evidence>
<accession>A0ABU9CQP4</accession>
<dbReference type="EMBL" id="JBBPCN010000001">
    <property type="protein sequence ID" value="MEK8069737.1"/>
    <property type="molecule type" value="Genomic_DNA"/>
</dbReference>
<sequence length="50" mass="5085">MVPSRIGKPSNEAPSGSSGSMSSGRTEWLVMVDPLSGAGATGWCDGWLSS</sequence>
<reference evidence="2 3" key="1">
    <citation type="submission" date="2024-03" db="EMBL/GenBank/DDBJ databases">
        <title>Rhodococcus navarretei sp. nov. and Pseudarthrobacter quantumdoti sp. nov., two new species with the ability to biosynthesize Quantum Dots isolated from soil samples at Union Glacier, Antarctica.</title>
        <authorList>
            <person name="Vargas M."/>
        </authorList>
    </citation>
    <scope>NUCLEOTIDE SEQUENCE [LARGE SCALE GENOMIC DNA]</scope>
    <source>
        <strain evidence="2 3">EXRC-4A-4</strain>
    </source>
</reference>
<organism evidence="2 3">
    <name type="scientific">Rhodococcus navarretei</name>
    <dbReference type="NCBI Taxonomy" id="3128981"/>
    <lineage>
        <taxon>Bacteria</taxon>
        <taxon>Bacillati</taxon>
        <taxon>Actinomycetota</taxon>
        <taxon>Actinomycetes</taxon>
        <taxon>Mycobacteriales</taxon>
        <taxon>Nocardiaceae</taxon>
        <taxon>Rhodococcus</taxon>
    </lineage>
</organism>
<dbReference type="Proteomes" id="UP001456513">
    <property type="component" value="Unassembled WGS sequence"/>
</dbReference>
<dbReference type="RefSeq" id="WP_341440138.1">
    <property type="nucleotide sequence ID" value="NZ_JBBPCN010000001.1"/>
</dbReference>
<evidence type="ECO:0000313" key="3">
    <source>
        <dbReference type="Proteomes" id="UP001456513"/>
    </source>
</evidence>
<feature type="region of interest" description="Disordered" evidence="1">
    <location>
        <begin position="1"/>
        <end position="25"/>
    </location>
</feature>
<evidence type="ECO:0000256" key="1">
    <source>
        <dbReference type="SAM" id="MobiDB-lite"/>
    </source>
</evidence>
<protein>
    <submittedName>
        <fullName evidence="2">Uncharacterized protein</fullName>
    </submittedName>
</protein>
<name>A0ABU9CQP4_9NOCA</name>